<dbReference type="SUPFAM" id="SSF55811">
    <property type="entry name" value="Nudix"/>
    <property type="match status" value="1"/>
</dbReference>
<evidence type="ECO:0000259" key="3">
    <source>
        <dbReference type="PROSITE" id="PS51462"/>
    </source>
</evidence>
<accession>A0ABD4XJF1</accession>
<dbReference type="PANTHER" id="PTHR11839">
    <property type="entry name" value="UDP/ADP-SUGAR PYROPHOSPHATASE"/>
    <property type="match status" value="1"/>
</dbReference>
<dbReference type="Proteomes" id="UP001215461">
    <property type="component" value="Unassembled WGS sequence"/>
</dbReference>
<reference evidence="4 5" key="1">
    <citation type="submission" date="2020-03" db="EMBL/GenBank/DDBJ databases">
        <title>Comparative genomics of Weissella paramesenteroides.</title>
        <authorList>
            <person name="Kant R."/>
            <person name="Takala T."/>
            <person name="Saris P."/>
        </authorList>
    </citation>
    <scope>NUCLEOTIDE SEQUENCE [LARGE SCALE GENOMIC DNA]</scope>
    <source>
        <strain evidence="4 5">SJ27-4</strain>
    </source>
</reference>
<evidence type="ECO:0000256" key="2">
    <source>
        <dbReference type="ARBA" id="ARBA00022801"/>
    </source>
</evidence>
<sequence>MIDLSADTNKFKETVLNEEEKYNGHIIRAAEQTVALPDGRQAKRDIVYHADAIAILALTADNKMILEKQWRAPVQKLTLEVPAGKIDTRDKTTLDAVNRELNEETRLQAHHVEKITGFYSSIGFSNEYMTLYLATDLSSVTHELPQDDDEKIDLVYVSYEEATVLFENGQLEDAKTNMAYLYWRTLQ</sequence>
<dbReference type="EMBL" id="JAANXN010000007">
    <property type="protein sequence ID" value="MDF8371185.1"/>
    <property type="molecule type" value="Genomic_DNA"/>
</dbReference>
<evidence type="ECO:0000313" key="5">
    <source>
        <dbReference type="Proteomes" id="UP001215461"/>
    </source>
</evidence>
<dbReference type="CDD" id="cd03424">
    <property type="entry name" value="NUDIX_ADPRase_Nudt5_UGPPase_Nudt14"/>
    <property type="match status" value="1"/>
</dbReference>
<organism evidence="4 5">
    <name type="scientific">Weissella paramesenteroides</name>
    <name type="common">Leuconostoc paramesenteroides</name>
    <dbReference type="NCBI Taxonomy" id="1249"/>
    <lineage>
        <taxon>Bacteria</taxon>
        <taxon>Bacillati</taxon>
        <taxon>Bacillota</taxon>
        <taxon>Bacilli</taxon>
        <taxon>Lactobacillales</taxon>
        <taxon>Lactobacillaceae</taxon>
        <taxon>Weissella</taxon>
    </lineage>
</organism>
<dbReference type="KEGG" id="wpa:CO680_01620"/>
<comment type="cofactor">
    <cofactor evidence="1">
        <name>Mg(2+)</name>
        <dbReference type="ChEBI" id="CHEBI:18420"/>
    </cofactor>
</comment>
<evidence type="ECO:0000256" key="1">
    <source>
        <dbReference type="ARBA" id="ARBA00001946"/>
    </source>
</evidence>
<dbReference type="InterPro" id="IPR015797">
    <property type="entry name" value="NUDIX_hydrolase-like_dom_sf"/>
</dbReference>
<dbReference type="GO" id="GO:0016787">
    <property type="term" value="F:hydrolase activity"/>
    <property type="evidence" value="ECO:0007669"/>
    <property type="project" value="UniProtKB-KW"/>
</dbReference>
<gene>
    <name evidence="4" type="ORF">G9403_05955</name>
</gene>
<dbReference type="AlphaFoldDB" id="A0ABD4XJF1"/>
<keyword evidence="2 4" id="KW-0378">Hydrolase</keyword>
<feature type="domain" description="Nudix hydrolase" evidence="3">
    <location>
        <begin position="47"/>
        <end position="179"/>
    </location>
</feature>
<dbReference type="Pfam" id="PF00293">
    <property type="entry name" value="NUDIX"/>
    <property type="match status" value="1"/>
</dbReference>
<comment type="caution">
    <text evidence="4">The sequence shown here is derived from an EMBL/GenBank/DDBJ whole genome shotgun (WGS) entry which is preliminary data.</text>
</comment>
<dbReference type="RefSeq" id="WP_002828589.1">
    <property type="nucleotide sequence ID" value="NZ_CABKOP010000011.1"/>
</dbReference>
<dbReference type="InterPro" id="IPR000086">
    <property type="entry name" value="NUDIX_hydrolase_dom"/>
</dbReference>
<protein>
    <submittedName>
        <fullName evidence="4">NUDIX hydrolase</fullName>
    </submittedName>
</protein>
<dbReference type="PANTHER" id="PTHR11839:SF18">
    <property type="entry name" value="NUDIX HYDROLASE DOMAIN-CONTAINING PROTEIN"/>
    <property type="match status" value="1"/>
</dbReference>
<evidence type="ECO:0000313" key="4">
    <source>
        <dbReference type="EMBL" id="MDF8371185.1"/>
    </source>
</evidence>
<dbReference type="PROSITE" id="PS51462">
    <property type="entry name" value="NUDIX"/>
    <property type="match status" value="1"/>
</dbReference>
<dbReference type="Gene3D" id="3.90.79.10">
    <property type="entry name" value="Nucleoside Triphosphate Pyrophosphohydrolase"/>
    <property type="match status" value="1"/>
</dbReference>
<name>A0ABD4XJF1_WEIPA</name>
<proteinExistence type="predicted"/>